<accession>A0A8D8F8I7</accession>
<dbReference type="Gene3D" id="2.20.25.240">
    <property type="match status" value="1"/>
</dbReference>
<dbReference type="AlphaFoldDB" id="A0A8D8F8I7"/>
<dbReference type="EMBL" id="HBUE01041340">
    <property type="protein sequence ID" value="CAG6460827.1"/>
    <property type="molecule type" value="Transcribed_RNA"/>
</dbReference>
<keyword evidence="3" id="KW-0862">Zinc</keyword>
<organism evidence="5">
    <name type="scientific">Culex pipiens</name>
    <name type="common">House mosquito</name>
    <dbReference type="NCBI Taxonomy" id="7175"/>
    <lineage>
        <taxon>Eukaryota</taxon>
        <taxon>Metazoa</taxon>
        <taxon>Ecdysozoa</taxon>
        <taxon>Arthropoda</taxon>
        <taxon>Hexapoda</taxon>
        <taxon>Insecta</taxon>
        <taxon>Pterygota</taxon>
        <taxon>Neoptera</taxon>
        <taxon>Endopterygota</taxon>
        <taxon>Diptera</taxon>
        <taxon>Nematocera</taxon>
        <taxon>Culicoidea</taxon>
        <taxon>Culicidae</taxon>
        <taxon>Culicinae</taxon>
        <taxon>Culicini</taxon>
        <taxon>Culex</taxon>
        <taxon>Culex</taxon>
    </lineage>
</organism>
<keyword evidence="2" id="KW-0863">Zinc-finger</keyword>
<dbReference type="InterPro" id="IPR007588">
    <property type="entry name" value="Znf_FLYWCH"/>
</dbReference>
<evidence type="ECO:0000256" key="3">
    <source>
        <dbReference type="ARBA" id="ARBA00022833"/>
    </source>
</evidence>
<dbReference type="Pfam" id="PF04500">
    <property type="entry name" value="FLYWCH"/>
    <property type="match status" value="1"/>
</dbReference>
<name>A0A8D8F8I7_CULPI</name>
<evidence type="ECO:0000313" key="5">
    <source>
        <dbReference type="EMBL" id="CAG6460829.1"/>
    </source>
</evidence>
<dbReference type="GO" id="GO:0008270">
    <property type="term" value="F:zinc ion binding"/>
    <property type="evidence" value="ECO:0007669"/>
    <property type="project" value="UniProtKB-KW"/>
</dbReference>
<dbReference type="EMBL" id="HBUE01041339">
    <property type="protein sequence ID" value="CAG6460826.1"/>
    <property type="molecule type" value="Transcribed_RNA"/>
</dbReference>
<evidence type="ECO:0000256" key="1">
    <source>
        <dbReference type="ARBA" id="ARBA00022723"/>
    </source>
</evidence>
<dbReference type="EMBL" id="HBUE01041342">
    <property type="protein sequence ID" value="CAG6460829.1"/>
    <property type="molecule type" value="Transcribed_RNA"/>
</dbReference>
<sequence length="124" mass="14926">MLFKTSGSVQYVMSVKGSAQLMINGYTFTRHIVKDDTIYWRCTQFRALRCPARHRQRRSTGEVEVVWPHHNHDILERRKRGTLRKILEQRKEQVKKKSTKIKQDEKYETEYLLPEYDTLNVNEK</sequence>
<protein>
    <submittedName>
        <fullName evidence="5">(northern house mosquito) hypothetical protein</fullName>
    </submittedName>
</protein>
<proteinExistence type="predicted"/>
<keyword evidence="1" id="KW-0479">Metal-binding</keyword>
<evidence type="ECO:0000259" key="4">
    <source>
        <dbReference type="Pfam" id="PF04500"/>
    </source>
</evidence>
<feature type="domain" description="FLYWCH-type" evidence="4">
    <location>
        <begin position="11"/>
        <end position="72"/>
    </location>
</feature>
<reference evidence="5" key="1">
    <citation type="submission" date="2021-05" db="EMBL/GenBank/DDBJ databases">
        <authorList>
            <person name="Alioto T."/>
            <person name="Alioto T."/>
            <person name="Gomez Garrido J."/>
        </authorList>
    </citation>
    <scope>NUCLEOTIDE SEQUENCE</scope>
</reference>
<evidence type="ECO:0000256" key="2">
    <source>
        <dbReference type="ARBA" id="ARBA00022771"/>
    </source>
</evidence>